<evidence type="ECO:0008006" key="2">
    <source>
        <dbReference type="Google" id="ProtNLM"/>
    </source>
</evidence>
<proteinExistence type="predicted"/>
<dbReference type="eggNOG" id="COG2929">
    <property type="taxonomic scope" value="Bacteria"/>
</dbReference>
<dbReference type="KEGG" id="dds:Ddes_0226"/>
<dbReference type="Gene3D" id="3.10.450.530">
    <property type="entry name" value="Ribonuclease toxin, BrnT, of type II toxin-antitoxin system"/>
    <property type="match status" value="1"/>
</dbReference>
<dbReference type="HOGENOM" id="CLU_149290_2_0_7"/>
<dbReference type="AlphaFoldDB" id="B8J304"/>
<organism evidence="1">
    <name type="scientific">Desulfovibrio desulfuricans (strain ATCC 27774 / DSM 6949 / MB)</name>
    <dbReference type="NCBI Taxonomy" id="525146"/>
    <lineage>
        <taxon>Bacteria</taxon>
        <taxon>Pseudomonadati</taxon>
        <taxon>Thermodesulfobacteriota</taxon>
        <taxon>Desulfovibrionia</taxon>
        <taxon>Desulfovibrionales</taxon>
        <taxon>Desulfovibrionaceae</taxon>
        <taxon>Desulfovibrio</taxon>
    </lineage>
</organism>
<dbReference type="InterPro" id="IPR038573">
    <property type="entry name" value="BrnT_sf"/>
</dbReference>
<accession>B8J304</accession>
<name>B8J304_DESDA</name>
<gene>
    <name evidence="1" type="ordered locus">Ddes_0226</name>
</gene>
<dbReference type="InterPro" id="IPR007460">
    <property type="entry name" value="BrnT_toxin"/>
</dbReference>
<dbReference type="Pfam" id="PF04365">
    <property type="entry name" value="BrnT_toxin"/>
    <property type="match status" value="1"/>
</dbReference>
<reference evidence="1" key="1">
    <citation type="submission" date="2009-01" db="EMBL/GenBank/DDBJ databases">
        <title>Complete sequence of Desulfovibrio desulfuricans subsp. desulfuricans str. ATCC 27774.</title>
        <authorList>
            <consortium name="US DOE Joint Genome Institute"/>
            <person name="Lucas S."/>
            <person name="Copeland A."/>
            <person name="Lapidus A."/>
            <person name="Glavina del Rio T."/>
            <person name="Tice H."/>
            <person name="Bruce D."/>
            <person name="Goodwin L."/>
            <person name="Pitluck S."/>
            <person name="Sims D."/>
            <person name="Lu M."/>
            <person name="Kiss H."/>
            <person name="Meineke L."/>
            <person name="Brettin T."/>
            <person name="Detter J.C."/>
            <person name="Han C."/>
            <person name="Larimer F."/>
            <person name="Land M."/>
            <person name="Hauser L."/>
            <person name="Kyrpides N."/>
            <person name="Ovchinnikova G."/>
            <person name="Hazen T.C."/>
        </authorList>
    </citation>
    <scope>NUCLEOTIDE SEQUENCE [LARGE SCALE GENOMIC DNA]</scope>
    <source>
        <strain evidence="1">ATCC 27774</strain>
    </source>
</reference>
<protein>
    <recommendedName>
        <fullName evidence="2">BrnT family toxin</fullName>
    </recommendedName>
</protein>
<dbReference type="STRING" id="525146.Ddes_0226"/>
<dbReference type="EMBL" id="CP001358">
    <property type="protein sequence ID" value="ACL48141.1"/>
    <property type="molecule type" value="Genomic_DNA"/>
</dbReference>
<evidence type="ECO:0000313" key="1">
    <source>
        <dbReference type="EMBL" id="ACL48141.1"/>
    </source>
</evidence>
<sequence>MKFEYDPAKSAANKIKHGLTFEEAKALWEDENLLEVPVLRTGEERYLVIGAISGKMWTGVITYRGGAVRIISVRRSRKEEVEYYES</sequence>